<dbReference type="RefSeq" id="XP_040696684.1">
    <property type="nucleotide sequence ID" value="XM_040853094.1"/>
</dbReference>
<name>A0A1L9T0D0_9EURO</name>
<accession>A0A1L9T0D0</accession>
<organism evidence="1 2">
    <name type="scientific">Aspergillus sydowii CBS 593.65</name>
    <dbReference type="NCBI Taxonomy" id="1036612"/>
    <lineage>
        <taxon>Eukaryota</taxon>
        <taxon>Fungi</taxon>
        <taxon>Dikarya</taxon>
        <taxon>Ascomycota</taxon>
        <taxon>Pezizomycotina</taxon>
        <taxon>Eurotiomycetes</taxon>
        <taxon>Eurotiomycetidae</taxon>
        <taxon>Eurotiales</taxon>
        <taxon>Aspergillaceae</taxon>
        <taxon>Aspergillus</taxon>
        <taxon>Aspergillus subgen. Nidulantes</taxon>
    </lineage>
</organism>
<proteinExistence type="predicted"/>
<dbReference type="GeneID" id="63769167"/>
<sequence>MERKHNPVSGLNHCPAEIVHQVLELLSVADHRALCLVNTEFRAIAEPFLYSIIQFDWQWDDDEPPPLIPELLRTLVASPQLGTYTRSFHLTADLYQRHKSKTITPEMIIAEPDLGLWIPAIQRTGVPFRDIWIQELRNGRVDAFIALLLAQLPNLKYLCLKGGFPRQTAWIRMMFGSALCESGRYTLPRFQHLRDVTFLAWEGDDPVRDQYGKNTPAILPFFYLPSLERMSASIENPEPFTWPVAELPAPEKLEFLDLRTGCHEHLSEILPVTQNLKVLDWRLYIYSGPKDTSRTHILELDPILPALSHVRNTLTDLTVMVVYRPFSPPIKVMGSLRGIVYFDNIKKLKAPWAMMVGLAKDTTRRLQDAIPRNVECVTITDHLASQLPSPSPGRPDWEWDDSSMIELLEYWLKEWRECTPRLRRVVLESVILHLQPEQWGNEARARLRDLGTRFGVLVDFVEVEY</sequence>
<gene>
    <name evidence="1" type="ORF">ASPSYDRAFT_95242</name>
</gene>
<keyword evidence="2" id="KW-1185">Reference proteome</keyword>
<dbReference type="VEuPathDB" id="FungiDB:ASPSYDRAFT_95242"/>
<dbReference type="AlphaFoldDB" id="A0A1L9T0D0"/>
<dbReference type="Proteomes" id="UP000184356">
    <property type="component" value="Unassembled WGS sequence"/>
</dbReference>
<dbReference type="EMBL" id="KV878599">
    <property type="protein sequence ID" value="OJJ52878.1"/>
    <property type="molecule type" value="Genomic_DNA"/>
</dbReference>
<dbReference type="OrthoDB" id="4191831at2759"/>
<evidence type="ECO:0008006" key="3">
    <source>
        <dbReference type="Google" id="ProtNLM"/>
    </source>
</evidence>
<evidence type="ECO:0000313" key="2">
    <source>
        <dbReference type="Proteomes" id="UP000184356"/>
    </source>
</evidence>
<protein>
    <recommendedName>
        <fullName evidence="3">F-box domain-containing protein</fullName>
    </recommendedName>
</protein>
<evidence type="ECO:0000313" key="1">
    <source>
        <dbReference type="EMBL" id="OJJ52878.1"/>
    </source>
</evidence>
<reference evidence="2" key="1">
    <citation type="journal article" date="2017" name="Genome Biol.">
        <title>Comparative genomics reveals high biological diversity and specific adaptations in the industrially and medically important fungal genus Aspergillus.</title>
        <authorList>
            <person name="de Vries R.P."/>
            <person name="Riley R."/>
            <person name="Wiebenga A."/>
            <person name="Aguilar-Osorio G."/>
            <person name="Amillis S."/>
            <person name="Uchima C.A."/>
            <person name="Anderluh G."/>
            <person name="Asadollahi M."/>
            <person name="Askin M."/>
            <person name="Barry K."/>
            <person name="Battaglia E."/>
            <person name="Bayram O."/>
            <person name="Benocci T."/>
            <person name="Braus-Stromeyer S.A."/>
            <person name="Caldana C."/>
            <person name="Canovas D."/>
            <person name="Cerqueira G.C."/>
            <person name="Chen F."/>
            <person name="Chen W."/>
            <person name="Choi C."/>
            <person name="Clum A."/>
            <person name="Dos Santos R.A."/>
            <person name="Damasio A.R."/>
            <person name="Diallinas G."/>
            <person name="Emri T."/>
            <person name="Fekete E."/>
            <person name="Flipphi M."/>
            <person name="Freyberg S."/>
            <person name="Gallo A."/>
            <person name="Gournas C."/>
            <person name="Habgood R."/>
            <person name="Hainaut M."/>
            <person name="Harispe M.L."/>
            <person name="Henrissat B."/>
            <person name="Hilden K.S."/>
            <person name="Hope R."/>
            <person name="Hossain A."/>
            <person name="Karabika E."/>
            <person name="Karaffa L."/>
            <person name="Karanyi Z."/>
            <person name="Krasevec N."/>
            <person name="Kuo A."/>
            <person name="Kusch H."/>
            <person name="LaButti K."/>
            <person name="Lagendijk E.L."/>
            <person name="Lapidus A."/>
            <person name="Levasseur A."/>
            <person name="Lindquist E."/>
            <person name="Lipzen A."/>
            <person name="Logrieco A.F."/>
            <person name="MacCabe A."/>
            <person name="Maekelae M.R."/>
            <person name="Malavazi I."/>
            <person name="Melin P."/>
            <person name="Meyer V."/>
            <person name="Mielnichuk N."/>
            <person name="Miskei M."/>
            <person name="Molnar A.P."/>
            <person name="Mule G."/>
            <person name="Ngan C.Y."/>
            <person name="Orejas M."/>
            <person name="Orosz E."/>
            <person name="Ouedraogo J.P."/>
            <person name="Overkamp K.M."/>
            <person name="Park H.-S."/>
            <person name="Perrone G."/>
            <person name="Piumi F."/>
            <person name="Punt P.J."/>
            <person name="Ram A.F."/>
            <person name="Ramon A."/>
            <person name="Rauscher S."/>
            <person name="Record E."/>
            <person name="Riano-Pachon D.M."/>
            <person name="Robert V."/>
            <person name="Roehrig J."/>
            <person name="Ruller R."/>
            <person name="Salamov A."/>
            <person name="Salih N.S."/>
            <person name="Samson R.A."/>
            <person name="Sandor E."/>
            <person name="Sanguinetti M."/>
            <person name="Schuetze T."/>
            <person name="Sepcic K."/>
            <person name="Shelest E."/>
            <person name="Sherlock G."/>
            <person name="Sophianopoulou V."/>
            <person name="Squina F.M."/>
            <person name="Sun H."/>
            <person name="Susca A."/>
            <person name="Todd R.B."/>
            <person name="Tsang A."/>
            <person name="Unkles S.E."/>
            <person name="van de Wiele N."/>
            <person name="van Rossen-Uffink D."/>
            <person name="Oliveira J.V."/>
            <person name="Vesth T.C."/>
            <person name="Visser J."/>
            <person name="Yu J.-H."/>
            <person name="Zhou M."/>
            <person name="Andersen M.R."/>
            <person name="Archer D.B."/>
            <person name="Baker S.E."/>
            <person name="Benoit I."/>
            <person name="Brakhage A.A."/>
            <person name="Braus G.H."/>
            <person name="Fischer R."/>
            <person name="Frisvad J.C."/>
            <person name="Goldman G.H."/>
            <person name="Houbraken J."/>
            <person name="Oakley B."/>
            <person name="Pocsi I."/>
            <person name="Scazzocchio C."/>
            <person name="Seiboth B."/>
            <person name="vanKuyk P.A."/>
            <person name="Wortman J."/>
            <person name="Dyer P.S."/>
            <person name="Grigoriev I.V."/>
        </authorList>
    </citation>
    <scope>NUCLEOTIDE SEQUENCE [LARGE SCALE GENOMIC DNA]</scope>
    <source>
        <strain evidence="2">CBS 593.65</strain>
    </source>
</reference>